<protein>
    <submittedName>
        <fullName evidence="1">DUF6516 family protein</fullName>
    </submittedName>
</protein>
<gene>
    <name evidence="1" type="ORF">V3H18_04965</name>
</gene>
<proteinExistence type="predicted"/>
<comment type="caution">
    <text evidence="1">The sequence shown here is derived from an EMBL/GenBank/DDBJ whole genome shotgun (WGS) entry which is preliminary data.</text>
</comment>
<evidence type="ECO:0000313" key="2">
    <source>
        <dbReference type="Proteomes" id="UP001350748"/>
    </source>
</evidence>
<dbReference type="EMBL" id="JAZHYN010000009">
    <property type="protein sequence ID" value="MEF3365881.1"/>
    <property type="molecule type" value="Genomic_DNA"/>
</dbReference>
<dbReference type="RefSeq" id="WP_332080822.1">
    <property type="nucleotide sequence ID" value="NZ_JAZHYN010000009.1"/>
</dbReference>
<name>A0ABU7XES2_9HYPH</name>
<keyword evidence="2" id="KW-1185">Reference proteome</keyword>
<evidence type="ECO:0000313" key="1">
    <source>
        <dbReference type="EMBL" id="MEF3365881.1"/>
    </source>
</evidence>
<organism evidence="1 2">
    <name type="scientific">Methylocystis borbori</name>
    <dbReference type="NCBI Taxonomy" id="3118750"/>
    <lineage>
        <taxon>Bacteria</taxon>
        <taxon>Pseudomonadati</taxon>
        <taxon>Pseudomonadota</taxon>
        <taxon>Alphaproteobacteria</taxon>
        <taxon>Hyphomicrobiales</taxon>
        <taxon>Methylocystaceae</taxon>
        <taxon>Methylocystis</taxon>
    </lineage>
</organism>
<dbReference type="Pfam" id="PF20126">
    <property type="entry name" value="TumE"/>
    <property type="match status" value="1"/>
</dbReference>
<accession>A0ABU7XES2</accession>
<reference evidence="1 2" key="1">
    <citation type="submission" date="2024-02" db="EMBL/GenBank/DDBJ databases">
        <authorList>
            <person name="Grouzdev D."/>
        </authorList>
    </citation>
    <scope>NUCLEOTIDE SEQUENCE [LARGE SCALE GENOMIC DNA]</scope>
    <source>
        <strain evidence="1 2">9N</strain>
    </source>
</reference>
<dbReference type="Proteomes" id="UP001350748">
    <property type="component" value="Unassembled WGS sequence"/>
</dbReference>
<sequence>MLDEFEIEALLSLDGARFEAAEGYVVEFMARRTEATKERPHGLSYSFVFRPLDGEPYVRFDNANAVERPGGKYVKAPRAYDHWHCRSGDPGRPYAFTTAAQLLEDFWKEVKREMAERKIPNDL</sequence>
<dbReference type="InterPro" id="IPR045397">
    <property type="entry name" value="TumE-like"/>
</dbReference>